<feature type="transmembrane region" description="Helical" evidence="1">
    <location>
        <begin position="69"/>
        <end position="90"/>
    </location>
</feature>
<feature type="transmembrane region" description="Helical" evidence="1">
    <location>
        <begin position="241"/>
        <end position="260"/>
    </location>
</feature>
<feature type="transmembrane region" description="Helical" evidence="1">
    <location>
        <begin position="410"/>
        <end position="435"/>
    </location>
</feature>
<gene>
    <name evidence="2" type="ORF">MSAN_01086700</name>
</gene>
<feature type="transmembrane region" description="Helical" evidence="1">
    <location>
        <begin position="206"/>
        <end position="229"/>
    </location>
</feature>
<keyword evidence="1" id="KW-1133">Transmembrane helix</keyword>
<sequence length="570" mass="62825">MGNSPSTTYVSDWVGECASRFNCNSTGLVDILGQPTSCLVNSTIQSSHDVWGVTYEACKAVCGGMVQSVNFSSAVVVLTTWLLPWIALIAQLPFEAGGWMDLLSACLCVGSPALATYSLALTAFNRRYISNQFKQLKERAATDTQQNYRYMVERVEKADVVLKETQQCPMRADQRTGELASLVVLPDRQNFWLIAEKDLKNTGRGFTYSFLAQTILAFMSYMVSLIVAVDSPQGPDVGLQFAASSLWIWMFPIVFGYIRVGSQCKAGAIKEALVDNHIISQRGVPGGGEVRYQKGLRPDANLYPPFDTPTWLGRDVRGDERLEGPIFNYARIFTWFAFADHVRKAFDTSIYCLRTREPNAPVVPQEVIPPADPENMTAQDAASCCGLAPSQNLRAFMSWEDIPSDTIQHIFYAALLALFLQWGTTGAALFVGYYTRPVGLGCRSGSYLIYGVAATISWLLLVLSQFLSHEVMQQLERNPLQRSPHKTWMAVVTRVVGKAIAIANAGWLIALSFIAETGIFKTCLCQSNSFQYHAGAWIVLFKGGGRLGLWLGGFTFSIVVGLLTAVIFNV</sequence>
<comment type="caution">
    <text evidence="2">The sequence shown here is derived from an EMBL/GenBank/DDBJ whole genome shotgun (WGS) entry which is preliminary data.</text>
</comment>
<feature type="transmembrane region" description="Helical" evidence="1">
    <location>
        <begin position="547"/>
        <end position="568"/>
    </location>
</feature>
<reference evidence="2" key="1">
    <citation type="submission" date="2020-05" db="EMBL/GenBank/DDBJ databases">
        <title>Mycena genomes resolve the evolution of fungal bioluminescence.</title>
        <authorList>
            <person name="Tsai I.J."/>
        </authorList>
    </citation>
    <scope>NUCLEOTIDE SEQUENCE</scope>
    <source>
        <strain evidence="2">160909Yilan</strain>
    </source>
</reference>
<organism evidence="2 3">
    <name type="scientific">Mycena sanguinolenta</name>
    <dbReference type="NCBI Taxonomy" id="230812"/>
    <lineage>
        <taxon>Eukaryota</taxon>
        <taxon>Fungi</taxon>
        <taxon>Dikarya</taxon>
        <taxon>Basidiomycota</taxon>
        <taxon>Agaricomycotina</taxon>
        <taxon>Agaricomycetes</taxon>
        <taxon>Agaricomycetidae</taxon>
        <taxon>Agaricales</taxon>
        <taxon>Marasmiineae</taxon>
        <taxon>Mycenaceae</taxon>
        <taxon>Mycena</taxon>
    </lineage>
</organism>
<feature type="transmembrane region" description="Helical" evidence="1">
    <location>
        <begin position="447"/>
        <end position="467"/>
    </location>
</feature>
<dbReference type="AlphaFoldDB" id="A0A8H7D6N3"/>
<evidence type="ECO:0000313" key="2">
    <source>
        <dbReference type="EMBL" id="KAF7364269.1"/>
    </source>
</evidence>
<dbReference type="EMBL" id="JACAZH010000007">
    <property type="protein sequence ID" value="KAF7364269.1"/>
    <property type="molecule type" value="Genomic_DNA"/>
</dbReference>
<keyword evidence="1" id="KW-0472">Membrane</keyword>
<accession>A0A8H7D6N3</accession>
<keyword evidence="1" id="KW-0812">Transmembrane</keyword>
<evidence type="ECO:0000256" key="1">
    <source>
        <dbReference type="SAM" id="Phobius"/>
    </source>
</evidence>
<dbReference type="OrthoDB" id="5392263at2759"/>
<dbReference type="Proteomes" id="UP000623467">
    <property type="component" value="Unassembled WGS sequence"/>
</dbReference>
<keyword evidence="3" id="KW-1185">Reference proteome</keyword>
<evidence type="ECO:0000313" key="3">
    <source>
        <dbReference type="Proteomes" id="UP000623467"/>
    </source>
</evidence>
<feature type="transmembrane region" description="Helical" evidence="1">
    <location>
        <begin position="102"/>
        <end position="124"/>
    </location>
</feature>
<feature type="transmembrane region" description="Helical" evidence="1">
    <location>
        <begin position="488"/>
        <end position="514"/>
    </location>
</feature>
<proteinExistence type="predicted"/>
<name>A0A8H7D6N3_9AGAR</name>
<protein>
    <submittedName>
        <fullName evidence="2">Uncharacterized protein</fullName>
    </submittedName>
</protein>